<dbReference type="PANTHER" id="PTHR12176">
    <property type="entry name" value="SAM-DEPENDENT METHYLTRANSFERASE SUPERFAMILY PROTEIN"/>
    <property type="match status" value="1"/>
</dbReference>
<dbReference type="EMBL" id="MU004188">
    <property type="protein sequence ID" value="KAF2496234.1"/>
    <property type="molecule type" value="Genomic_DNA"/>
</dbReference>
<keyword evidence="2" id="KW-0489">Methyltransferase</keyword>
<dbReference type="AlphaFoldDB" id="A0A6A6QVS5"/>
<organism evidence="5 6">
    <name type="scientific">Lophium mytilinum</name>
    <dbReference type="NCBI Taxonomy" id="390894"/>
    <lineage>
        <taxon>Eukaryota</taxon>
        <taxon>Fungi</taxon>
        <taxon>Dikarya</taxon>
        <taxon>Ascomycota</taxon>
        <taxon>Pezizomycotina</taxon>
        <taxon>Dothideomycetes</taxon>
        <taxon>Pleosporomycetidae</taxon>
        <taxon>Mytilinidiales</taxon>
        <taxon>Mytilinidiaceae</taxon>
        <taxon>Lophium</taxon>
    </lineage>
</organism>
<accession>A0A6A6QVS5</accession>
<dbReference type="OrthoDB" id="411785at2759"/>
<evidence type="ECO:0000256" key="3">
    <source>
        <dbReference type="ARBA" id="ARBA00022679"/>
    </source>
</evidence>
<evidence type="ECO:0000313" key="5">
    <source>
        <dbReference type="EMBL" id="KAF2496234.1"/>
    </source>
</evidence>
<evidence type="ECO:0008006" key="7">
    <source>
        <dbReference type="Google" id="ProtNLM"/>
    </source>
</evidence>
<dbReference type="InterPro" id="IPR029063">
    <property type="entry name" value="SAM-dependent_MTases_sf"/>
</dbReference>
<evidence type="ECO:0000256" key="2">
    <source>
        <dbReference type="ARBA" id="ARBA00022603"/>
    </source>
</evidence>
<evidence type="ECO:0000256" key="1">
    <source>
        <dbReference type="ARBA" id="ARBA00008361"/>
    </source>
</evidence>
<dbReference type="GO" id="GO:0008168">
    <property type="term" value="F:methyltransferase activity"/>
    <property type="evidence" value="ECO:0007669"/>
    <property type="project" value="UniProtKB-KW"/>
</dbReference>
<dbReference type="SUPFAM" id="SSF53335">
    <property type="entry name" value="S-adenosyl-L-methionine-dependent methyltransferases"/>
    <property type="match status" value="1"/>
</dbReference>
<keyword evidence="6" id="KW-1185">Reference proteome</keyword>
<dbReference type="PANTHER" id="PTHR12176:SF84">
    <property type="entry name" value="METHYLTRANSFERASE DOMAIN-CONTAINING PROTEIN"/>
    <property type="match status" value="1"/>
</dbReference>
<dbReference type="GO" id="GO:0032259">
    <property type="term" value="P:methylation"/>
    <property type="evidence" value="ECO:0007669"/>
    <property type="project" value="UniProtKB-KW"/>
</dbReference>
<evidence type="ECO:0000256" key="4">
    <source>
        <dbReference type="SAM" id="MobiDB-lite"/>
    </source>
</evidence>
<feature type="region of interest" description="Disordered" evidence="4">
    <location>
        <begin position="99"/>
        <end position="121"/>
    </location>
</feature>
<comment type="similarity">
    <text evidence="1">Belongs to the methyltransferase superfamily.</text>
</comment>
<dbReference type="InterPro" id="IPR051419">
    <property type="entry name" value="Lys/N-term_MeTrsfase_sf"/>
</dbReference>
<name>A0A6A6QVS5_9PEZI</name>
<evidence type="ECO:0000313" key="6">
    <source>
        <dbReference type="Proteomes" id="UP000799750"/>
    </source>
</evidence>
<feature type="region of interest" description="Disordered" evidence="4">
    <location>
        <begin position="140"/>
        <end position="167"/>
    </location>
</feature>
<proteinExistence type="inferred from homology"/>
<dbReference type="Gene3D" id="3.40.50.150">
    <property type="entry name" value="Vaccinia Virus protein VP39"/>
    <property type="match status" value="1"/>
</dbReference>
<dbReference type="Proteomes" id="UP000799750">
    <property type="component" value="Unassembled WGS sequence"/>
</dbReference>
<reference evidence="5" key="1">
    <citation type="journal article" date="2020" name="Stud. Mycol.">
        <title>101 Dothideomycetes genomes: a test case for predicting lifestyles and emergence of pathogens.</title>
        <authorList>
            <person name="Haridas S."/>
            <person name="Albert R."/>
            <person name="Binder M."/>
            <person name="Bloem J."/>
            <person name="Labutti K."/>
            <person name="Salamov A."/>
            <person name="Andreopoulos B."/>
            <person name="Baker S."/>
            <person name="Barry K."/>
            <person name="Bills G."/>
            <person name="Bluhm B."/>
            <person name="Cannon C."/>
            <person name="Castanera R."/>
            <person name="Culley D."/>
            <person name="Daum C."/>
            <person name="Ezra D."/>
            <person name="Gonzalez J."/>
            <person name="Henrissat B."/>
            <person name="Kuo A."/>
            <person name="Liang C."/>
            <person name="Lipzen A."/>
            <person name="Lutzoni F."/>
            <person name="Magnuson J."/>
            <person name="Mondo S."/>
            <person name="Nolan M."/>
            <person name="Ohm R."/>
            <person name="Pangilinan J."/>
            <person name="Park H.-J."/>
            <person name="Ramirez L."/>
            <person name="Alfaro M."/>
            <person name="Sun H."/>
            <person name="Tritt A."/>
            <person name="Yoshinaga Y."/>
            <person name="Zwiers L.-H."/>
            <person name="Turgeon B."/>
            <person name="Goodwin S."/>
            <person name="Spatafora J."/>
            <person name="Crous P."/>
            <person name="Grigoriev I."/>
        </authorList>
    </citation>
    <scope>NUCLEOTIDE SEQUENCE</scope>
    <source>
        <strain evidence="5">CBS 269.34</strain>
    </source>
</reference>
<protein>
    <recommendedName>
        <fullName evidence="7">Methyltransferase domain-containing protein</fullName>
    </recommendedName>
</protein>
<keyword evidence="3" id="KW-0808">Transferase</keyword>
<gene>
    <name evidence="5" type="ORF">BU16DRAFT_371021</name>
</gene>
<sequence>MGPSPPPFSSSKYWDSRFHSNPSAFDWLQPASILDPHITAALRDTSEKTTPNILHIGCGTSLLSYHLRAHVDEPSQIHNVDFSKEAIDLGNLREAEIFQKPNGEGESNDQGKKSAESVDSSRILSIPDEVQTCVSGRNAVNRRTDTNGQNDTKTHNGIKGHSGTKSHNNTIIALGDPGLTCHTPAHSTHMRWDTVDLLSLPSLLRICDPASYTLIVEKSCSDAIACAEDIPVSSPYPLSIRHTSSPSLSTSSPSPSARLPSLSPSSQSFYHIHPLTLLAVHLAALVVPHARWVCLSYSSARFPFLPPYTDVEPAVPPELLDQGFPDPATLWRLARHEEVEAPLEDEAWKGVHRPRVVHWVYVLERTSVEVLMR</sequence>